<gene>
    <name evidence="3" type="ORF">O3G_MSEX006599</name>
</gene>
<dbReference type="PANTHER" id="PTHR13390">
    <property type="entry name" value="LIPASE"/>
    <property type="match status" value="1"/>
</dbReference>
<evidence type="ECO:0000313" key="4">
    <source>
        <dbReference type="Proteomes" id="UP000791440"/>
    </source>
</evidence>
<evidence type="ECO:0000313" key="3">
    <source>
        <dbReference type="EMBL" id="KAG6450456.1"/>
    </source>
</evidence>
<evidence type="ECO:0000256" key="2">
    <source>
        <dbReference type="SAM" id="Phobius"/>
    </source>
</evidence>
<dbReference type="GO" id="GO:0005811">
    <property type="term" value="C:lipid droplet"/>
    <property type="evidence" value="ECO:0007669"/>
    <property type="project" value="InterPro"/>
</dbReference>
<dbReference type="AlphaFoldDB" id="A0A922CLI1"/>
<dbReference type="GO" id="GO:0019915">
    <property type="term" value="P:lipid storage"/>
    <property type="evidence" value="ECO:0007669"/>
    <property type="project" value="InterPro"/>
</dbReference>
<dbReference type="InterPro" id="IPR019363">
    <property type="entry name" value="LDAH"/>
</dbReference>
<proteinExistence type="predicted"/>
<protein>
    <recommendedName>
        <fullName evidence="5">Lipid droplet-associated hydrolase</fullName>
    </recommendedName>
</protein>
<dbReference type="Pfam" id="PF10230">
    <property type="entry name" value="LIDHydrolase"/>
    <property type="match status" value="1"/>
</dbReference>
<keyword evidence="2" id="KW-0812">Transmembrane</keyword>
<reference evidence="3" key="2">
    <citation type="submission" date="2020-12" db="EMBL/GenBank/DDBJ databases">
        <authorList>
            <person name="Kanost M."/>
        </authorList>
    </citation>
    <scope>NUCLEOTIDE SEQUENCE</scope>
</reference>
<dbReference type="EMBL" id="JH668388">
    <property type="protein sequence ID" value="KAG6450455.1"/>
    <property type="molecule type" value="Genomic_DNA"/>
</dbReference>
<accession>A0A922CLI1</accession>
<keyword evidence="2" id="KW-1133">Transmembrane helix</keyword>
<feature type="transmembrane region" description="Helical" evidence="2">
    <location>
        <begin position="87"/>
        <end position="105"/>
    </location>
</feature>
<dbReference type="EMBL" id="JH668388">
    <property type="protein sequence ID" value="KAG6450456.1"/>
    <property type="molecule type" value="Genomic_DNA"/>
</dbReference>
<organism evidence="3 4">
    <name type="scientific">Manduca sexta</name>
    <name type="common">Tobacco hawkmoth</name>
    <name type="synonym">Tobacco hornworm</name>
    <dbReference type="NCBI Taxonomy" id="7130"/>
    <lineage>
        <taxon>Eukaryota</taxon>
        <taxon>Metazoa</taxon>
        <taxon>Ecdysozoa</taxon>
        <taxon>Arthropoda</taxon>
        <taxon>Hexapoda</taxon>
        <taxon>Insecta</taxon>
        <taxon>Pterygota</taxon>
        <taxon>Neoptera</taxon>
        <taxon>Endopterygota</taxon>
        <taxon>Lepidoptera</taxon>
        <taxon>Glossata</taxon>
        <taxon>Ditrysia</taxon>
        <taxon>Bombycoidea</taxon>
        <taxon>Sphingidae</taxon>
        <taxon>Sphinginae</taxon>
        <taxon>Sphingini</taxon>
        <taxon>Manduca</taxon>
    </lineage>
</organism>
<name>A0A922CLI1_MANSE</name>
<dbReference type="Proteomes" id="UP000791440">
    <property type="component" value="Unassembled WGS sequence"/>
</dbReference>
<reference evidence="3" key="1">
    <citation type="journal article" date="2016" name="Insect Biochem. Mol. Biol.">
        <title>Multifaceted biological insights from a draft genome sequence of the tobacco hornworm moth, Manduca sexta.</title>
        <authorList>
            <person name="Kanost M.R."/>
            <person name="Arrese E.L."/>
            <person name="Cao X."/>
            <person name="Chen Y.R."/>
            <person name="Chellapilla S."/>
            <person name="Goldsmith M.R."/>
            <person name="Grosse-Wilde E."/>
            <person name="Heckel D.G."/>
            <person name="Herndon N."/>
            <person name="Jiang H."/>
            <person name="Papanicolaou A."/>
            <person name="Qu J."/>
            <person name="Soulages J.L."/>
            <person name="Vogel H."/>
            <person name="Walters J."/>
            <person name="Waterhouse R.M."/>
            <person name="Ahn S.J."/>
            <person name="Almeida F.C."/>
            <person name="An C."/>
            <person name="Aqrawi P."/>
            <person name="Bretschneider A."/>
            <person name="Bryant W.B."/>
            <person name="Bucks S."/>
            <person name="Chao H."/>
            <person name="Chevignon G."/>
            <person name="Christen J.M."/>
            <person name="Clarke D.F."/>
            <person name="Dittmer N.T."/>
            <person name="Ferguson L.C.F."/>
            <person name="Garavelou S."/>
            <person name="Gordon K.H.J."/>
            <person name="Gunaratna R.T."/>
            <person name="Han Y."/>
            <person name="Hauser F."/>
            <person name="He Y."/>
            <person name="Heidel-Fischer H."/>
            <person name="Hirsh A."/>
            <person name="Hu Y."/>
            <person name="Jiang H."/>
            <person name="Kalra D."/>
            <person name="Klinner C."/>
            <person name="Konig C."/>
            <person name="Kovar C."/>
            <person name="Kroll A.R."/>
            <person name="Kuwar S.S."/>
            <person name="Lee S.L."/>
            <person name="Lehman R."/>
            <person name="Li K."/>
            <person name="Li Z."/>
            <person name="Liang H."/>
            <person name="Lovelace S."/>
            <person name="Lu Z."/>
            <person name="Mansfield J.H."/>
            <person name="McCulloch K.J."/>
            <person name="Mathew T."/>
            <person name="Morton B."/>
            <person name="Muzny D.M."/>
            <person name="Neunemann D."/>
            <person name="Ongeri F."/>
            <person name="Pauchet Y."/>
            <person name="Pu L.L."/>
            <person name="Pyrousis I."/>
            <person name="Rao X.J."/>
            <person name="Redding A."/>
            <person name="Roesel C."/>
            <person name="Sanchez-Gracia A."/>
            <person name="Schaack S."/>
            <person name="Shukla A."/>
            <person name="Tetreau G."/>
            <person name="Wang Y."/>
            <person name="Xiong G.H."/>
            <person name="Traut W."/>
            <person name="Walsh T.K."/>
            <person name="Worley K.C."/>
            <person name="Wu D."/>
            <person name="Wu W."/>
            <person name="Wu Y.Q."/>
            <person name="Zhang X."/>
            <person name="Zou Z."/>
            <person name="Zucker H."/>
            <person name="Briscoe A.D."/>
            <person name="Burmester T."/>
            <person name="Clem R.J."/>
            <person name="Feyereisen R."/>
            <person name="Grimmelikhuijzen C.J.P."/>
            <person name="Hamodrakas S.J."/>
            <person name="Hansson B.S."/>
            <person name="Huguet E."/>
            <person name="Jermiin L.S."/>
            <person name="Lan Q."/>
            <person name="Lehman H.K."/>
            <person name="Lorenzen M."/>
            <person name="Merzendorfer H."/>
            <person name="Michalopoulos I."/>
            <person name="Morton D.B."/>
            <person name="Muthukrishnan S."/>
            <person name="Oakeshott J.G."/>
            <person name="Palmer W."/>
            <person name="Park Y."/>
            <person name="Passarelli A.L."/>
            <person name="Rozas J."/>
            <person name="Schwartz L.M."/>
            <person name="Smith W."/>
            <person name="Southgate A."/>
            <person name="Vilcinskas A."/>
            <person name="Vogt R."/>
            <person name="Wang P."/>
            <person name="Werren J."/>
            <person name="Yu X.Q."/>
            <person name="Zhou J.J."/>
            <person name="Brown S.J."/>
            <person name="Scherer S.E."/>
            <person name="Richards S."/>
            <person name="Blissard G.W."/>
        </authorList>
    </citation>
    <scope>NUCLEOTIDE SEQUENCE</scope>
</reference>
<keyword evidence="2" id="KW-0472">Membrane</keyword>
<evidence type="ECO:0008006" key="5">
    <source>
        <dbReference type="Google" id="ProtNLM"/>
    </source>
</evidence>
<dbReference type="GO" id="GO:0016298">
    <property type="term" value="F:lipase activity"/>
    <property type="evidence" value="ECO:0007669"/>
    <property type="project" value="InterPro"/>
</dbReference>
<evidence type="ECO:0000256" key="1">
    <source>
        <dbReference type="ARBA" id="ARBA00022801"/>
    </source>
</evidence>
<sequence length="224" mass="26449">MLQGQENLFNLEGQIEHKLDFIYNYVDKRSNMHLIGHSIGSWMILEALQKHSNLINRISSINLLFPTIQHMAETKNGIFLNNFIRNFHTIALLVFTLAYMLPNYIKSLLIKIYLKFNSLPLHYEERIQKYCNPRVGEKVLFLAYDEMDKVTSLNNYIIEKIKHMTNIIYSNHDGWVPVKYMEDLKCYQPYLQMKVVNIDHAFVLKSAEIIAEMVSDYIKLKLNK</sequence>
<keyword evidence="1" id="KW-0378">Hydrolase</keyword>
<comment type="caution">
    <text evidence="3">The sequence shown here is derived from an EMBL/GenBank/DDBJ whole genome shotgun (WGS) entry which is preliminary data.</text>
</comment>
<keyword evidence="4" id="KW-1185">Reference proteome</keyword>
<dbReference type="PANTHER" id="PTHR13390:SF0">
    <property type="entry name" value="LIPID DROPLET-ASSOCIATED HYDROLASE"/>
    <property type="match status" value="1"/>
</dbReference>